<keyword evidence="2" id="KW-0805">Transcription regulation</keyword>
<dbReference type="PANTHER" id="PTHR43133:SF58">
    <property type="entry name" value="ECF RNA POLYMERASE SIGMA FACTOR SIGD"/>
    <property type="match status" value="1"/>
</dbReference>
<dbReference type="RefSeq" id="WP_308158884.1">
    <property type="nucleotide sequence ID" value="NZ_JAGGMS010000001.1"/>
</dbReference>
<dbReference type="InterPro" id="IPR014284">
    <property type="entry name" value="RNA_pol_sigma-70_dom"/>
</dbReference>
<dbReference type="NCBIfam" id="TIGR02937">
    <property type="entry name" value="sigma70-ECF"/>
    <property type="match status" value="1"/>
</dbReference>
<keyword evidence="3" id="KW-0731">Sigma factor</keyword>
<keyword evidence="4" id="KW-0238">DNA-binding</keyword>
<evidence type="ECO:0000256" key="3">
    <source>
        <dbReference type="ARBA" id="ARBA00023082"/>
    </source>
</evidence>
<dbReference type="Gene3D" id="1.10.1740.10">
    <property type="match status" value="1"/>
</dbReference>
<keyword evidence="5" id="KW-0804">Transcription</keyword>
<dbReference type="SUPFAM" id="SSF88946">
    <property type="entry name" value="Sigma2 domain of RNA polymerase sigma factors"/>
    <property type="match status" value="1"/>
</dbReference>
<feature type="region of interest" description="Disordered" evidence="6">
    <location>
        <begin position="59"/>
        <end position="79"/>
    </location>
</feature>
<comment type="similarity">
    <text evidence="1">Belongs to the sigma-70 factor family. ECF subfamily.</text>
</comment>
<sequence>MTEPAHQDLVDTAGHMLATETPEIDDLIRQSSFGTDGAQQLRFRSAPTAVNAVLDRVARAEPSREAPAPVRTSTSHYPRLTKEDLDPLASRAAQGDPDAMDGLIAALMPVIKRYCRARLAGRVQPYFSADDIAQEVCVAVLKALPQYQDRGGSFLYLMHAIAANKVADAFRAAGREEGEQMSDLPDRSDSGNEPEPHGREADLGERLSRLVRTLPRVEQEVVILRVAVGLSAAETAEAVGLKAGNVRTIQHRALAKLREIVTLEGGL</sequence>
<dbReference type="EMBL" id="JAGGMS010000001">
    <property type="protein sequence ID" value="MBP2183881.1"/>
    <property type="molecule type" value="Genomic_DNA"/>
</dbReference>
<evidence type="ECO:0000313" key="10">
    <source>
        <dbReference type="Proteomes" id="UP000741013"/>
    </source>
</evidence>
<evidence type="ECO:0000256" key="6">
    <source>
        <dbReference type="SAM" id="MobiDB-lite"/>
    </source>
</evidence>
<evidence type="ECO:0000256" key="2">
    <source>
        <dbReference type="ARBA" id="ARBA00023015"/>
    </source>
</evidence>
<protein>
    <submittedName>
        <fullName evidence="9">RNA polymerase sigma-70 factor (ECF subfamily)</fullName>
    </submittedName>
</protein>
<comment type="caution">
    <text evidence="9">The sequence shown here is derived from an EMBL/GenBank/DDBJ whole genome shotgun (WGS) entry which is preliminary data.</text>
</comment>
<dbReference type="InterPro" id="IPR013249">
    <property type="entry name" value="RNA_pol_sigma70_r4_t2"/>
</dbReference>
<gene>
    <name evidence="9" type="ORF">JOM49_005407</name>
</gene>
<dbReference type="Gene3D" id="1.10.10.10">
    <property type="entry name" value="Winged helix-like DNA-binding domain superfamily/Winged helix DNA-binding domain"/>
    <property type="match status" value="1"/>
</dbReference>
<accession>A0ABS4PZ83</accession>
<feature type="domain" description="RNA polymerase sigma-70 region 2" evidence="7">
    <location>
        <begin position="103"/>
        <end position="175"/>
    </location>
</feature>
<dbReference type="InterPro" id="IPR007627">
    <property type="entry name" value="RNA_pol_sigma70_r2"/>
</dbReference>
<dbReference type="Pfam" id="PF08281">
    <property type="entry name" value="Sigma70_r4_2"/>
    <property type="match status" value="1"/>
</dbReference>
<dbReference type="InterPro" id="IPR039425">
    <property type="entry name" value="RNA_pol_sigma-70-like"/>
</dbReference>
<evidence type="ECO:0000256" key="1">
    <source>
        <dbReference type="ARBA" id="ARBA00010641"/>
    </source>
</evidence>
<dbReference type="InterPro" id="IPR036388">
    <property type="entry name" value="WH-like_DNA-bd_sf"/>
</dbReference>
<reference evidence="9 10" key="1">
    <citation type="submission" date="2021-03" db="EMBL/GenBank/DDBJ databases">
        <title>Sequencing the genomes of 1000 actinobacteria strains.</title>
        <authorList>
            <person name="Klenk H.-P."/>
        </authorList>
    </citation>
    <scope>NUCLEOTIDE SEQUENCE [LARGE SCALE GENOMIC DNA]</scope>
    <source>
        <strain evidence="9 10">DSM 45510</strain>
    </source>
</reference>
<evidence type="ECO:0000256" key="4">
    <source>
        <dbReference type="ARBA" id="ARBA00023125"/>
    </source>
</evidence>
<name>A0ABS4PZ83_9PSEU</name>
<evidence type="ECO:0000313" key="9">
    <source>
        <dbReference type="EMBL" id="MBP2183881.1"/>
    </source>
</evidence>
<keyword evidence="10" id="KW-1185">Reference proteome</keyword>
<organism evidence="9 10">
    <name type="scientific">Amycolatopsis magusensis</name>
    <dbReference type="NCBI Taxonomy" id="882444"/>
    <lineage>
        <taxon>Bacteria</taxon>
        <taxon>Bacillati</taxon>
        <taxon>Actinomycetota</taxon>
        <taxon>Actinomycetes</taxon>
        <taxon>Pseudonocardiales</taxon>
        <taxon>Pseudonocardiaceae</taxon>
        <taxon>Amycolatopsis</taxon>
    </lineage>
</organism>
<evidence type="ECO:0000259" key="8">
    <source>
        <dbReference type="Pfam" id="PF08281"/>
    </source>
</evidence>
<dbReference type="InterPro" id="IPR013324">
    <property type="entry name" value="RNA_pol_sigma_r3/r4-like"/>
</dbReference>
<dbReference type="Proteomes" id="UP000741013">
    <property type="component" value="Unassembled WGS sequence"/>
</dbReference>
<evidence type="ECO:0000259" key="7">
    <source>
        <dbReference type="Pfam" id="PF04542"/>
    </source>
</evidence>
<proteinExistence type="inferred from homology"/>
<dbReference type="Pfam" id="PF04542">
    <property type="entry name" value="Sigma70_r2"/>
    <property type="match status" value="1"/>
</dbReference>
<dbReference type="SUPFAM" id="SSF88659">
    <property type="entry name" value="Sigma3 and sigma4 domains of RNA polymerase sigma factors"/>
    <property type="match status" value="1"/>
</dbReference>
<feature type="domain" description="RNA polymerase sigma factor 70 region 4 type 2" evidence="8">
    <location>
        <begin position="205"/>
        <end position="257"/>
    </location>
</feature>
<dbReference type="PANTHER" id="PTHR43133">
    <property type="entry name" value="RNA POLYMERASE ECF-TYPE SIGMA FACTO"/>
    <property type="match status" value="1"/>
</dbReference>
<feature type="region of interest" description="Disordered" evidence="6">
    <location>
        <begin position="175"/>
        <end position="204"/>
    </location>
</feature>
<dbReference type="CDD" id="cd06171">
    <property type="entry name" value="Sigma70_r4"/>
    <property type="match status" value="1"/>
</dbReference>
<dbReference type="InterPro" id="IPR013325">
    <property type="entry name" value="RNA_pol_sigma_r2"/>
</dbReference>
<evidence type="ECO:0000256" key="5">
    <source>
        <dbReference type="ARBA" id="ARBA00023163"/>
    </source>
</evidence>